<organism evidence="11 12">
    <name type="scientific">Golovinomyces cichoracearum</name>
    <dbReference type="NCBI Taxonomy" id="62708"/>
    <lineage>
        <taxon>Eukaryota</taxon>
        <taxon>Fungi</taxon>
        <taxon>Dikarya</taxon>
        <taxon>Ascomycota</taxon>
        <taxon>Pezizomycotina</taxon>
        <taxon>Leotiomycetes</taxon>
        <taxon>Erysiphales</taxon>
        <taxon>Erysiphaceae</taxon>
        <taxon>Golovinomyces</taxon>
    </lineage>
</organism>
<accession>A0A420IU74</accession>
<comment type="caution">
    <text evidence="11">The sequence shown here is derived from an EMBL/GenBank/DDBJ whole genome shotgun (WGS) entry which is preliminary data.</text>
</comment>
<dbReference type="GO" id="GO:0016042">
    <property type="term" value="P:lipid catabolic process"/>
    <property type="evidence" value="ECO:0007669"/>
    <property type="project" value="UniProtKB-KW"/>
</dbReference>
<dbReference type="AlphaFoldDB" id="A0A420IU74"/>
<feature type="transmembrane region" description="Helical" evidence="9">
    <location>
        <begin position="12"/>
        <end position="34"/>
    </location>
</feature>
<keyword evidence="6" id="KW-0443">Lipid metabolism</keyword>
<dbReference type="FunFam" id="3.40.50.1820:FF:000095">
    <property type="entry name" value="Triglyceride lipase-cholesterol esterase"/>
    <property type="match status" value="1"/>
</dbReference>
<name>A0A420IU74_9PEZI</name>
<evidence type="ECO:0000256" key="8">
    <source>
        <dbReference type="SAM" id="MobiDB-lite"/>
    </source>
</evidence>
<dbReference type="GO" id="GO:0016787">
    <property type="term" value="F:hydrolase activity"/>
    <property type="evidence" value="ECO:0007669"/>
    <property type="project" value="UniProtKB-KW"/>
</dbReference>
<dbReference type="Pfam" id="PF04083">
    <property type="entry name" value="Abhydro_lipase"/>
    <property type="match status" value="1"/>
</dbReference>
<dbReference type="PANTHER" id="PTHR11005">
    <property type="entry name" value="LYSOSOMAL ACID LIPASE-RELATED"/>
    <property type="match status" value="1"/>
</dbReference>
<feature type="domain" description="Partial AB-hydrolase lipase" evidence="10">
    <location>
        <begin position="83"/>
        <end position="149"/>
    </location>
</feature>
<dbReference type="EMBL" id="MCBR01005888">
    <property type="protein sequence ID" value="RKF78065.1"/>
    <property type="molecule type" value="Genomic_DNA"/>
</dbReference>
<evidence type="ECO:0000259" key="10">
    <source>
        <dbReference type="Pfam" id="PF04083"/>
    </source>
</evidence>
<dbReference type="Gene3D" id="3.40.50.1820">
    <property type="entry name" value="alpha/beta hydrolase"/>
    <property type="match status" value="1"/>
</dbReference>
<evidence type="ECO:0000256" key="1">
    <source>
        <dbReference type="ARBA" id="ARBA00004167"/>
    </source>
</evidence>
<evidence type="ECO:0000256" key="7">
    <source>
        <dbReference type="ARBA" id="ARBA00023136"/>
    </source>
</evidence>
<gene>
    <name evidence="11" type="ORF">GcC1_058027</name>
</gene>
<dbReference type="Proteomes" id="UP000285405">
    <property type="component" value="Unassembled WGS sequence"/>
</dbReference>
<feature type="compositionally biased region" description="Polar residues" evidence="8">
    <location>
        <begin position="542"/>
        <end position="555"/>
    </location>
</feature>
<evidence type="ECO:0000313" key="12">
    <source>
        <dbReference type="Proteomes" id="UP000285405"/>
    </source>
</evidence>
<evidence type="ECO:0000313" key="11">
    <source>
        <dbReference type="EMBL" id="RKF78065.1"/>
    </source>
</evidence>
<keyword evidence="3" id="KW-0378">Hydrolase</keyword>
<dbReference type="GO" id="GO:0016020">
    <property type="term" value="C:membrane"/>
    <property type="evidence" value="ECO:0007669"/>
    <property type="project" value="UniProtKB-SubCell"/>
</dbReference>
<evidence type="ECO:0000256" key="5">
    <source>
        <dbReference type="ARBA" id="ARBA00022989"/>
    </source>
</evidence>
<keyword evidence="2 9" id="KW-0812">Transmembrane</keyword>
<dbReference type="InterPro" id="IPR029058">
    <property type="entry name" value="AB_hydrolase_fold"/>
</dbReference>
<dbReference type="InterPro" id="IPR006693">
    <property type="entry name" value="AB_hydrolase_lipase"/>
</dbReference>
<feature type="region of interest" description="Disordered" evidence="8">
    <location>
        <begin position="542"/>
        <end position="563"/>
    </location>
</feature>
<dbReference type="OrthoDB" id="9974421at2759"/>
<evidence type="ECO:0000256" key="4">
    <source>
        <dbReference type="ARBA" id="ARBA00022963"/>
    </source>
</evidence>
<evidence type="ECO:0000256" key="6">
    <source>
        <dbReference type="ARBA" id="ARBA00023098"/>
    </source>
</evidence>
<sequence>MVYIPFFTRLNLTEYIALLCSFILVGLEVALRIFTLTLPSSVISLFYRASRKLFNCTSSSKIHKVDTKKSNLSTSIRNAADFVELCALFGYYAEEHVVQTRDGYMLGIHRLAWKKGEHIHPVNHGEKSPKKKVIYLHHGLLMSSEVWVCLTDEDRCLPFRLVEQGFDVWLGNNRGNKYSKKNMHNSPNSTPFWNFSMDEFAFYDIPDTIQYILQTTSAKSLSYIGFSQGTAQAFATLAVHPMLNDQVNFFIGLAPAMSPAGLSNSVVDALIKASPQCLFLLFGHRSILSSTTTWQSILYPPIYCRLIDMALSFLFGWHVRNIHYNQKLAAYSHLYSFTSTKSVVHWFQIIRSKCFHMYDDDQSRFLSLGAPDKFTKVAKFPTRNIKSPIYLIYGGSDSLVDITVMLRELPIHTVTIQVPHYEHLDFLWAREVDSLVFPHIFDALDNISVKTDSIQSSDQDETCHRSMNGFERLASFDVASDLEIRQQGSSDTVSTPFGSERNISLNDITETPTNKVFQINSCFEPKIEERISISEIIGTPTSTAFQSSLPRPSQNTRKRTRAHTDFTNSSQEFNYPKYMTGSISDGDQLSLMALDGYRDNQSRNLGLNIDYRSKKCSSPSVKLFSDKAQSVNGFLNNYNVKNKCVHDRGKEKARSMSNRASTVDVKQK</sequence>
<feature type="region of interest" description="Disordered" evidence="8">
    <location>
        <begin position="648"/>
        <end position="668"/>
    </location>
</feature>
<comment type="subcellular location">
    <subcellularLocation>
        <location evidence="1">Membrane</location>
        <topology evidence="1">Single-pass membrane protein</topology>
    </subcellularLocation>
</comment>
<reference evidence="11 12" key="1">
    <citation type="journal article" date="2018" name="BMC Genomics">
        <title>Comparative genome analyses reveal sequence features reflecting distinct modes of host-adaptation between dicot and monocot powdery mildew.</title>
        <authorList>
            <person name="Wu Y."/>
            <person name="Ma X."/>
            <person name="Pan Z."/>
            <person name="Kale S.D."/>
            <person name="Song Y."/>
            <person name="King H."/>
            <person name="Zhang Q."/>
            <person name="Presley C."/>
            <person name="Deng X."/>
            <person name="Wei C.I."/>
            <person name="Xiao S."/>
        </authorList>
    </citation>
    <scope>NUCLEOTIDE SEQUENCE [LARGE SCALE GENOMIC DNA]</scope>
    <source>
        <strain evidence="11">UCSC1</strain>
    </source>
</reference>
<evidence type="ECO:0000256" key="2">
    <source>
        <dbReference type="ARBA" id="ARBA00022692"/>
    </source>
</evidence>
<protein>
    <submittedName>
        <fullName evidence="11">Putative lipase</fullName>
    </submittedName>
</protein>
<keyword evidence="5 9" id="KW-1133">Transmembrane helix</keyword>
<evidence type="ECO:0000256" key="9">
    <source>
        <dbReference type="SAM" id="Phobius"/>
    </source>
</evidence>
<keyword evidence="4" id="KW-0442">Lipid degradation</keyword>
<proteinExistence type="predicted"/>
<keyword evidence="7 9" id="KW-0472">Membrane</keyword>
<evidence type="ECO:0000256" key="3">
    <source>
        <dbReference type="ARBA" id="ARBA00022801"/>
    </source>
</evidence>
<dbReference type="SUPFAM" id="SSF53474">
    <property type="entry name" value="alpha/beta-Hydrolases"/>
    <property type="match status" value="1"/>
</dbReference>